<proteinExistence type="predicted"/>
<organism evidence="2 3">
    <name type="scientific">Periconia digitata</name>
    <dbReference type="NCBI Taxonomy" id="1303443"/>
    <lineage>
        <taxon>Eukaryota</taxon>
        <taxon>Fungi</taxon>
        <taxon>Dikarya</taxon>
        <taxon>Ascomycota</taxon>
        <taxon>Pezizomycotina</taxon>
        <taxon>Dothideomycetes</taxon>
        <taxon>Pleosporomycetidae</taxon>
        <taxon>Pleosporales</taxon>
        <taxon>Massarineae</taxon>
        <taxon>Periconiaceae</taxon>
        <taxon>Periconia</taxon>
    </lineage>
</organism>
<gene>
    <name evidence="2" type="ORF">PDIGIT_LOCUS5653</name>
</gene>
<evidence type="ECO:0000313" key="2">
    <source>
        <dbReference type="EMBL" id="CAI6332626.1"/>
    </source>
</evidence>
<dbReference type="EMBL" id="CAOQHR010000003">
    <property type="protein sequence ID" value="CAI6332626.1"/>
    <property type="molecule type" value="Genomic_DNA"/>
</dbReference>
<accession>A0A9W4UAG3</accession>
<keyword evidence="3" id="KW-1185">Reference proteome</keyword>
<protein>
    <recommendedName>
        <fullName evidence="4">Hydrophobin</fullName>
    </recommendedName>
</protein>
<dbReference type="Proteomes" id="UP001152607">
    <property type="component" value="Unassembled WGS sequence"/>
</dbReference>
<sequence length="99" mass="9877">MFSKIIAIFALAAAVSATPTGEKTGELSVEQAAVQCGNGSKLSCCNNGDGTLLAANCLVIPIIAIPLGNACSGGNIATCCPVNQDGNLNINVQCVPITL</sequence>
<evidence type="ECO:0000256" key="1">
    <source>
        <dbReference type="SAM" id="SignalP"/>
    </source>
</evidence>
<reference evidence="2" key="1">
    <citation type="submission" date="2023-01" db="EMBL/GenBank/DDBJ databases">
        <authorList>
            <person name="Van Ghelder C."/>
            <person name="Rancurel C."/>
        </authorList>
    </citation>
    <scope>NUCLEOTIDE SEQUENCE</scope>
    <source>
        <strain evidence="2">CNCM I-4278</strain>
    </source>
</reference>
<feature type="chain" id="PRO_5040847159" description="Hydrophobin" evidence="1">
    <location>
        <begin position="18"/>
        <end position="99"/>
    </location>
</feature>
<dbReference type="OrthoDB" id="3944963at2759"/>
<evidence type="ECO:0000313" key="3">
    <source>
        <dbReference type="Proteomes" id="UP001152607"/>
    </source>
</evidence>
<evidence type="ECO:0008006" key="4">
    <source>
        <dbReference type="Google" id="ProtNLM"/>
    </source>
</evidence>
<dbReference type="AlphaFoldDB" id="A0A9W4UAG3"/>
<feature type="signal peptide" evidence="1">
    <location>
        <begin position="1"/>
        <end position="17"/>
    </location>
</feature>
<keyword evidence="1" id="KW-0732">Signal</keyword>
<name>A0A9W4UAG3_9PLEO</name>
<comment type="caution">
    <text evidence="2">The sequence shown here is derived from an EMBL/GenBank/DDBJ whole genome shotgun (WGS) entry which is preliminary data.</text>
</comment>